<dbReference type="STRING" id="1427518.XSR1_250010"/>
<evidence type="ECO:0000313" key="2">
    <source>
        <dbReference type="Proteomes" id="UP000019202"/>
    </source>
</evidence>
<evidence type="ECO:0000313" key="1">
    <source>
        <dbReference type="EMBL" id="CDL82828.1"/>
    </source>
</evidence>
<dbReference type="AlphaFoldDB" id="W1IYB0"/>
<dbReference type="Proteomes" id="UP000019202">
    <property type="component" value="Unassembled WGS sequence"/>
</dbReference>
<gene>
    <name evidence="1" type="ORF">XSR1_250010</name>
</gene>
<proteinExistence type="predicted"/>
<comment type="caution">
    <text evidence="1">The sequence shown here is derived from an EMBL/GenBank/DDBJ whole genome shotgun (WGS) entry which is preliminary data.</text>
</comment>
<organism evidence="1 2">
    <name type="scientific">Xenorhabdus szentirmaii DSM 16338</name>
    <dbReference type="NCBI Taxonomy" id="1427518"/>
    <lineage>
        <taxon>Bacteria</taxon>
        <taxon>Pseudomonadati</taxon>
        <taxon>Pseudomonadota</taxon>
        <taxon>Gammaproteobacteria</taxon>
        <taxon>Enterobacterales</taxon>
        <taxon>Morganellaceae</taxon>
        <taxon>Xenorhabdus</taxon>
    </lineage>
</organism>
<name>W1IYB0_9GAMM</name>
<reference evidence="1" key="1">
    <citation type="submission" date="2013-11" db="EMBL/GenBank/DDBJ databases">
        <title>Draft genome sequence and annotation of the entomopathogenic bacteria, Xenorhabdus cabanillasi strain JM26 and Xenorhabdus szentirmai strain DSM 16338.</title>
        <authorList>
            <person name="Gualtieri M."/>
            <person name="Ogier J.C."/>
            <person name="Pages S."/>
            <person name="Givaudan A."/>
            <person name="Gaudriault S."/>
        </authorList>
    </citation>
    <scope>NUCLEOTIDE SEQUENCE [LARGE SCALE GENOMIC DNA]</scope>
    <source>
        <strain evidence="1">DSM 16338</strain>
    </source>
</reference>
<accession>W1IYB0</accession>
<dbReference type="EMBL" id="CBXF010000083">
    <property type="protein sequence ID" value="CDL82828.1"/>
    <property type="molecule type" value="Genomic_DNA"/>
</dbReference>
<sequence>MASDFIAKHGCLVRPYDCCGGHPPMPMDEIGVIGFSVTNWFIYK</sequence>
<protein>
    <submittedName>
        <fullName evidence="1">Uncharacterized protein</fullName>
    </submittedName>
</protein>
<keyword evidence="2" id="KW-1185">Reference proteome</keyword>